<organism evidence="4 5">
    <name type="scientific">Halobacillus amylolyticus</name>
    <dbReference type="NCBI Taxonomy" id="2932259"/>
    <lineage>
        <taxon>Bacteria</taxon>
        <taxon>Bacillati</taxon>
        <taxon>Bacillota</taxon>
        <taxon>Bacilli</taxon>
        <taxon>Bacillales</taxon>
        <taxon>Bacillaceae</taxon>
        <taxon>Halobacillus</taxon>
    </lineage>
</organism>
<keyword evidence="1" id="KW-0175">Coiled coil</keyword>
<keyword evidence="5" id="KW-1185">Reference proteome</keyword>
<feature type="compositionally biased region" description="Basic and acidic residues" evidence="2">
    <location>
        <begin position="144"/>
        <end position="159"/>
    </location>
</feature>
<protein>
    <submittedName>
        <fullName evidence="4">Uncharacterized protein</fullName>
    </submittedName>
</protein>
<sequence>MNRQTKLITEHTSKRYLIGVSVMAMALLFFLFSGFLFGDESRSKVQQTPLDEPLNLRGAGELEVENWVYNPSKELMVVTLNIDKSTSLLNDKLSFVAQEKEHPRRKIPTTVEYQNDGRYVISIQQVSPSFDVMALDINKEETNNLTLKEDEQNSSKGGEESNQLARIYTDQSKVKTDLNLGVKTMQEYELAALSQEVKKTKETIKEKDESIQSIGERLEEIDQKIVELESERLYETKEEKEQTDAQIRQLKNEKERLHRDSLEYKTAIKTLKEKLKMLKEKQRMISN</sequence>
<evidence type="ECO:0000256" key="2">
    <source>
        <dbReference type="SAM" id="MobiDB-lite"/>
    </source>
</evidence>
<reference evidence="4" key="1">
    <citation type="submission" date="2022-04" db="EMBL/GenBank/DDBJ databases">
        <title>Halobacillus sp. isolated from saltern.</title>
        <authorList>
            <person name="Won M."/>
            <person name="Lee C.-M."/>
            <person name="Woen H.-Y."/>
            <person name="Kwon S.-W."/>
        </authorList>
    </citation>
    <scope>NUCLEOTIDE SEQUENCE</scope>
    <source>
        <strain evidence="4">SSHM10-5</strain>
    </source>
</reference>
<gene>
    <name evidence="4" type="ORF">MUO15_11115</name>
</gene>
<name>A0ABY4H5Y4_9BACI</name>
<evidence type="ECO:0000256" key="3">
    <source>
        <dbReference type="SAM" id="Phobius"/>
    </source>
</evidence>
<feature type="transmembrane region" description="Helical" evidence="3">
    <location>
        <begin position="16"/>
        <end position="37"/>
    </location>
</feature>
<dbReference type="EMBL" id="CP095075">
    <property type="protein sequence ID" value="UOR10269.1"/>
    <property type="molecule type" value="Genomic_DNA"/>
</dbReference>
<keyword evidence="3" id="KW-0472">Membrane</keyword>
<keyword evidence="3" id="KW-1133">Transmembrane helix</keyword>
<evidence type="ECO:0000313" key="5">
    <source>
        <dbReference type="Proteomes" id="UP000830326"/>
    </source>
</evidence>
<dbReference type="RefSeq" id="WP_245029309.1">
    <property type="nucleotide sequence ID" value="NZ_CP095075.1"/>
</dbReference>
<feature type="coiled-coil region" evidence="1">
    <location>
        <begin position="190"/>
        <end position="281"/>
    </location>
</feature>
<dbReference type="Proteomes" id="UP000830326">
    <property type="component" value="Chromosome"/>
</dbReference>
<evidence type="ECO:0000256" key="1">
    <source>
        <dbReference type="SAM" id="Coils"/>
    </source>
</evidence>
<evidence type="ECO:0000313" key="4">
    <source>
        <dbReference type="EMBL" id="UOR10269.1"/>
    </source>
</evidence>
<proteinExistence type="predicted"/>
<accession>A0ABY4H5Y4</accession>
<feature type="region of interest" description="Disordered" evidence="2">
    <location>
        <begin position="144"/>
        <end position="165"/>
    </location>
</feature>
<keyword evidence="3" id="KW-0812">Transmembrane</keyword>